<dbReference type="EMBL" id="KV903252">
    <property type="protein sequence ID" value="OON15605.1"/>
    <property type="molecule type" value="Genomic_DNA"/>
</dbReference>
<dbReference type="FunFam" id="4.10.400.10:FF:000065">
    <property type="entry name" value="Transmembrane protease serine 7"/>
    <property type="match status" value="1"/>
</dbReference>
<reference evidence="10 11" key="1">
    <citation type="submission" date="2015-03" db="EMBL/GenBank/DDBJ databases">
        <title>Draft genome of the nematode, Opisthorchis viverrini.</title>
        <authorList>
            <person name="Mitreva M."/>
        </authorList>
    </citation>
    <scope>NUCLEOTIDE SEQUENCE [LARGE SCALE GENOMIC DNA]</scope>
    <source>
        <strain evidence="10">Khon Kaen</strain>
    </source>
</reference>
<dbReference type="InterPro" id="IPR036055">
    <property type="entry name" value="LDL_receptor-like_sf"/>
</dbReference>
<evidence type="ECO:0000256" key="9">
    <source>
        <dbReference type="PROSITE-ProRule" id="PRU00124"/>
    </source>
</evidence>
<keyword evidence="6" id="KW-0472">Membrane</keyword>
<evidence type="ECO:0000313" key="11">
    <source>
        <dbReference type="Proteomes" id="UP000243686"/>
    </source>
</evidence>
<keyword evidence="3" id="KW-0812">Transmembrane</keyword>
<feature type="disulfide bond" evidence="9">
    <location>
        <begin position="148"/>
        <end position="166"/>
    </location>
</feature>
<protein>
    <submittedName>
        <fullName evidence="10">Low-density lipoprotein receptor domain class A</fullName>
    </submittedName>
</protein>
<dbReference type="PANTHER" id="PTHR24270">
    <property type="entry name" value="LOW-DENSITY LIPOPROTEIN RECEPTOR-RELATED"/>
    <property type="match status" value="1"/>
</dbReference>
<dbReference type="GO" id="GO:0005886">
    <property type="term" value="C:plasma membrane"/>
    <property type="evidence" value="ECO:0007669"/>
    <property type="project" value="TreeGrafter"/>
</dbReference>
<keyword evidence="4" id="KW-0677">Repeat</keyword>
<evidence type="ECO:0000313" key="10">
    <source>
        <dbReference type="EMBL" id="OON15605.1"/>
    </source>
</evidence>
<feature type="disulfide bond" evidence="9">
    <location>
        <begin position="122"/>
        <end position="137"/>
    </location>
</feature>
<dbReference type="CDD" id="cd00112">
    <property type="entry name" value="LDLa"/>
    <property type="match status" value="3"/>
</dbReference>
<keyword evidence="10" id="KW-0675">Receptor</keyword>
<dbReference type="SUPFAM" id="SSF57424">
    <property type="entry name" value="LDL receptor-like module"/>
    <property type="match status" value="3"/>
</dbReference>
<dbReference type="Gene3D" id="4.10.400.10">
    <property type="entry name" value="Low-density Lipoprotein Receptor"/>
    <property type="match status" value="3"/>
</dbReference>
<dbReference type="Proteomes" id="UP000243686">
    <property type="component" value="Unassembled WGS sequence"/>
</dbReference>
<dbReference type="SMART" id="SM00192">
    <property type="entry name" value="LDLa"/>
    <property type="match status" value="3"/>
</dbReference>
<feature type="non-terminal residue" evidence="10">
    <location>
        <position position="175"/>
    </location>
</feature>
<keyword evidence="8" id="KW-0325">Glycoprotein</keyword>
<dbReference type="Pfam" id="PF00057">
    <property type="entry name" value="Ldl_recept_a"/>
    <property type="match status" value="3"/>
</dbReference>
<dbReference type="PROSITE" id="PS01209">
    <property type="entry name" value="LDLRA_1"/>
    <property type="match status" value="1"/>
</dbReference>
<dbReference type="PRINTS" id="PR00261">
    <property type="entry name" value="LDLRECEPTOR"/>
</dbReference>
<keyword evidence="5" id="KW-1133">Transmembrane helix</keyword>
<keyword evidence="10" id="KW-0449">Lipoprotein</keyword>
<dbReference type="InterPro" id="IPR050685">
    <property type="entry name" value="LDLR"/>
</dbReference>
<dbReference type="PROSITE" id="PS50068">
    <property type="entry name" value="LDLRA_2"/>
    <property type="match status" value="3"/>
</dbReference>
<feature type="disulfide bond" evidence="9">
    <location>
        <begin position="103"/>
        <end position="115"/>
    </location>
</feature>
<evidence type="ECO:0000256" key="7">
    <source>
        <dbReference type="ARBA" id="ARBA00023157"/>
    </source>
</evidence>
<proteinExistence type="predicted"/>
<dbReference type="InterPro" id="IPR002172">
    <property type="entry name" value="LDrepeatLR_classA_rpt"/>
</dbReference>
<feature type="disulfide bond" evidence="9">
    <location>
        <begin position="71"/>
        <end position="89"/>
    </location>
</feature>
<accession>A0A1S8WMD4</accession>
<evidence type="ECO:0000256" key="3">
    <source>
        <dbReference type="ARBA" id="ARBA00022692"/>
    </source>
</evidence>
<gene>
    <name evidence="10" type="ORF">X801_08588</name>
</gene>
<feature type="disulfide bond" evidence="9">
    <location>
        <begin position="83"/>
        <end position="98"/>
    </location>
</feature>
<feature type="disulfide bond" evidence="9">
    <location>
        <begin position="141"/>
        <end position="153"/>
    </location>
</feature>
<dbReference type="GO" id="GO:0016192">
    <property type="term" value="P:vesicle-mediated transport"/>
    <property type="evidence" value="ECO:0007669"/>
    <property type="project" value="UniProtKB-ARBA"/>
</dbReference>
<comment type="subcellular location">
    <subcellularLocation>
        <location evidence="2">Endomembrane system</location>
    </subcellularLocation>
    <subcellularLocation>
        <location evidence="1">Membrane</location>
        <topology evidence="1">Single-pass membrane protein</topology>
    </subcellularLocation>
</comment>
<organism evidence="10 11">
    <name type="scientific">Opisthorchis viverrini</name>
    <name type="common">Southeast Asian liver fluke</name>
    <dbReference type="NCBI Taxonomy" id="6198"/>
    <lineage>
        <taxon>Eukaryota</taxon>
        <taxon>Metazoa</taxon>
        <taxon>Spiralia</taxon>
        <taxon>Lophotrochozoa</taxon>
        <taxon>Platyhelminthes</taxon>
        <taxon>Trematoda</taxon>
        <taxon>Digenea</taxon>
        <taxon>Opisthorchiida</taxon>
        <taxon>Opisthorchiata</taxon>
        <taxon>Opisthorchiidae</taxon>
        <taxon>Opisthorchis</taxon>
    </lineage>
</organism>
<evidence type="ECO:0000256" key="5">
    <source>
        <dbReference type="ARBA" id="ARBA00022989"/>
    </source>
</evidence>
<dbReference type="AlphaFoldDB" id="A0A1S8WMD4"/>
<evidence type="ECO:0000256" key="6">
    <source>
        <dbReference type="ARBA" id="ARBA00023136"/>
    </source>
</evidence>
<keyword evidence="11" id="KW-1185">Reference proteome</keyword>
<keyword evidence="7 9" id="KW-1015">Disulfide bond</keyword>
<feature type="disulfide bond" evidence="9">
    <location>
        <begin position="160"/>
        <end position="175"/>
    </location>
</feature>
<evidence type="ECO:0000256" key="4">
    <source>
        <dbReference type="ARBA" id="ARBA00022737"/>
    </source>
</evidence>
<evidence type="ECO:0000256" key="8">
    <source>
        <dbReference type="ARBA" id="ARBA00023180"/>
    </source>
</evidence>
<dbReference type="InterPro" id="IPR023415">
    <property type="entry name" value="LDLR_class-A_CS"/>
</dbReference>
<dbReference type="GO" id="GO:0012505">
    <property type="term" value="C:endomembrane system"/>
    <property type="evidence" value="ECO:0007669"/>
    <property type="project" value="UniProtKB-SubCell"/>
</dbReference>
<comment type="caution">
    <text evidence="9">Lacks conserved residue(s) required for the propagation of feature annotation.</text>
</comment>
<feature type="disulfide bond" evidence="9">
    <location>
        <begin position="110"/>
        <end position="128"/>
    </location>
</feature>
<sequence length="175" mass="19299">MVPAFDVKGSVTVEWTAEMDPTNVHPTVLALEDVLQISLLARQESVLEVRNGVMAVKTVTMDRTNKDVFACASGECIDIRMRCNGRPECADGSDERGCGPSRCMINQFPCASGECIDARLQCNGQKDCYDESDEYGCTTRCRPDQFMCYSGECIASRQRCNGFRDCRDGSDETGC</sequence>
<evidence type="ECO:0000256" key="1">
    <source>
        <dbReference type="ARBA" id="ARBA00004167"/>
    </source>
</evidence>
<name>A0A1S8WMD4_OPIVI</name>
<evidence type="ECO:0000256" key="2">
    <source>
        <dbReference type="ARBA" id="ARBA00004308"/>
    </source>
</evidence>